<evidence type="ECO:0000256" key="1">
    <source>
        <dbReference type="ARBA" id="ARBA00012493"/>
    </source>
</evidence>
<accession>A0A4W2HFE9</accession>
<evidence type="ECO:0000313" key="4">
    <source>
        <dbReference type="Ensembl" id="ENSBIXP00005028511.1"/>
    </source>
</evidence>
<reference evidence="4 5" key="1">
    <citation type="submission" date="2018-11" db="EMBL/GenBank/DDBJ databases">
        <title>Haplotype-resolved cattle genomes.</title>
        <authorList>
            <person name="Low W.Y."/>
            <person name="Tearle R."/>
            <person name="Bickhart D.M."/>
            <person name="Rosen B.D."/>
            <person name="Koren S."/>
            <person name="Rhie A."/>
            <person name="Hiendleder S."/>
            <person name="Phillippy A.M."/>
            <person name="Smith T.P.L."/>
            <person name="Williams J.L."/>
        </authorList>
    </citation>
    <scope>NUCLEOTIDE SEQUENCE [LARGE SCALE GENOMIC DNA]</scope>
</reference>
<dbReference type="Proteomes" id="UP000429181">
    <property type="component" value="Chromosome 22"/>
</dbReference>
<dbReference type="SUPFAM" id="SSF56672">
    <property type="entry name" value="DNA/RNA polymerases"/>
    <property type="match status" value="1"/>
</dbReference>
<dbReference type="PANTHER" id="PTHR47027:SF8">
    <property type="entry name" value="RIBONUCLEASE H"/>
    <property type="match status" value="1"/>
</dbReference>
<dbReference type="InterPro" id="IPR043502">
    <property type="entry name" value="DNA/RNA_pol_sf"/>
</dbReference>
<dbReference type="PROSITE" id="PS50878">
    <property type="entry name" value="RT_POL"/>
    <property type="match status" value="1"/>
</dbReference>
<dbReference type="EC" id="2.7.7.49" evidence="1"/>
<evidence type="ECO:0000256" key="2">
    <source>
        <dbReference type="SAM" id="Coils"/>
    </source>
</evidence>
<keyword evidence="2" id="KW-0175">Coiled coil</keyword>
<name>A0A4W2HFE9_BOBOX</name>
<feature type="domain" description="Reverse transcriptase" evidence="3">
    <location>
        <begin position="83"/>
        <end position="351"/>
    </location>
</feature>
<dbReference type="InterPro" id="IPR000477">
    <property type="entry name" value="RT_dom"/>
</dbReference>
<dbReference type="Ensembl" id="ENSBIXT00005013766.1">
    <property type="protein sequence ID" value="ENSBIXP00005028511.1"/>
    <property type="gene ID" value="ENSBIXG00005008148.1"/>
</dbReference>
<evidence type="ECO:0000259" key="3">
    <source>
        <dbReference type="PROSITE" id="PS50878"/>
    </source>
</evidence>
<dbReference type="PANTHER" id="PTHR47027">
    <property type="entry name" value="REVERSE TRANSCRIPTASE DOMAIN-CONTAINING PROTEIN"/>
    <property type="match status" value="1"/>
</dbReference>
<dbReference type="GeneTree" id="ENSGT01150000286929"/>
<dbReference type="CDD" id="cd01650">
    <property type="entry name" value="RT_nLTR_like"/>
    <property type="match status" value="1"/>
</dbReference>
<organism evidence="4 5">
    <name type="scientific">Bos indicus x Bos taurus</name>
    <name type="common">Hybrid cattle</name>
    <dbReference type="NCBI Taxonomy" id="30522"/>
    <lineage>
        <taxon>Eukaryota</taxon>
        <taxon>Metazoa</taxon>
        <taxon>Chordata</taxon>
        <taxon>Craniata</taxon>
        <taxon>Vertebrata</taxon>
        <taxon>Euteleostomi</taxon>
        <taxon>Mammalia</taxon>
        <taxon>Eutheria</taxon>
        <taxon>Laurasiatheria</taxon>
        <taxon>Artiodactyla</taxon>
        <taxon>Ruminantia</taxon>
        <taxon>Pecora</taxon>
        <taxon>Bovidae</taxon>
        <taxon>Bovinae</taxon>
        <taxon>Bos</taxon>
    </lineage>
</organism>
<dbReference type="GO" id="GO:0003964">
    <property type="term" value="F:RNA-directed DNA polymerase activity"/>
    <property type="evidence" value="ECO:0007669"/>
    <property type="project" value="UniProtKB-EC"/>
</dbReference>
<sequence length="356" mass="40456">MNSIKDRNGMDLTEAEDTKRWQEYTELYKKDLHDPDNRDGVIIDLEPDILECEVKWALESITTNKASGGDGIAVKVLHSICQQIWKTQQWPQNWKSSVFIPIPKKGNAKECSNYCTSALISHASKVMLKILQARLQQYVNREVPDVQAGFRKGRGTRDQIANIRWIMEKGREFQKDIYFCFIDYAKASDCVDHNKLWKILKEMGIPDHLTCLLRNLYAGQEATVRTGHGTIDWFQIGKGVRQGCILSPCLFNFSAEYIMRNAGLEETQAGIKTARRNINNLRHADDTTLMAESEEELKSLLMKVKEESEKVGLKLNIQKTKIMASGPLTSWETDGQTVETVSDFIFLGSKITADGD</sequence>
<protein>
    <recommendedName>
        <fullName evidence="1">RNA-directed DNA polymerase</fullName>
        <ecNumber evidence="1">2.7.7.49</ecNumber>
    </recommendedName>
</protein>
<feature type="coiled-coil region" evidence="2">
    <location>
        <begin position="264"/>
        <end position="310"/>
    </location>
</feature>
<dbReference type="AlphaFoldDB" id="A0A4W2HFE9"/>
<evidence type="ECO:0000313" key="5">
    <source>
        <dbReference type="Proteomes" id="UP000429181"/>
    </source>
</evidence>
<proteinExistence type="predicted"/>
<dbReference type="Pfam" id="PF00078">
    <property type="entry name" value="RVT_1"/>
    <property type="match status" value="1"/>
</dbReference>
<reference evidence="4" key="2">
    <citation type="submission" date="2025-08" db="UniProtKB">
        <authorList>
            <consortium name="Ensembl"/>
        </authorList>
    </citation>
    <scope>IDENTIFICATION</scope>
</reference>